<dbReference type="InterPro" id="IPR046348">
    <property type="entry name" value="SIS_dom_sf"/>
</dbReference>
<sequence length="295" mass="32517">MNVLEELRQALPELSSREARAARHLMANYPMAGLTTVAEFANQSGVSTATVLRLVKRLGFPVYADFQVALRGHIEETLQSPLMRFGERKVRDEAAKTSFLARTSDRLAEHFRALPDLISEKEFDKVAVLLADPRRDIHLLGGRYSSNIANYMGDLLIAIRGKVYPISGQTQIWPQCLLDIGRNSILVVFDVRRYQDDVINFTDAAAKRGATIVLLTDIWQSPAARSAHHVLTFPVEAPSIFDVLTVGTGVAEALVGAVASKADTAGKKRIEALEDLRSHLAANNQTSAKNNQKTR</sequence>
<dbReference type="PANTHER" id="PTHR30514">
    <property type="entry name" value="GLUCOKINASE"/>
    <property type="match status" value="1"/>
</dbReference>
<dbReference type="RefSeq" id="WP_267655835.1">
    <property type="nucleotide sequence ID" value="NZ_JAOVZR010000001.1"/>
</dbReference>
<dbReference type="Pfam" id="PF01380">
    <property type="entry name" value="SIS"/>
    <property type="match status" value="1"/>
</dbReference>
<evidence type="ECO:0000256" key="3">
    <source>
        <dbReference type="ARBA" id="ARBA00023163"/>
    </source>
</evidence>
<protein>
    <submittedName>
        <fullName evidence="5">MurR/RpiR family transcriptional regulator</fullName>
    </submittedName>
</protein>
<feature type="domain" description="HTH rpiR-type" evidence="4">
    <location>
        <begin position="1"/>
        <end position="77"/>
    </location>
</feature>
<dbReference type="EMBL" id="JAOVZR010000001">
    <property type="protein sequence ID" value="MCY0150397.1"/>
    <property type="molecule type" value="Genomic_DNA"/>
</dbReference>
<dbReference type="Gene3D" id="3.40.50.10490">
    <property type="entry name" value="Glucose-6-phosphate isomerase like protein, domain 1"/>
    <property type="match status" value="1"/>
</dbReference>
<name>A0ABT3ZF21_9HYPH</name>
<dbReference type="PANTHER" id="PTHR30514:SF18">
    <property type="entry name" value="RPIR-FAMILY TRANSCRIPTIONAL REGULATOR"/>
    <property type="match status" value="1"/>
</dbReference>
<keyword evidence="3" id="KW-0804">Transcription</keyword>
<dbReference type="InterPro" id="IPR036388">
    <property type="entry name" value="WH-like_DNA-bd_sf"/>
</dbReference>
<dbReference type="SUPFAM" id="SSF46689">
    <property type="entry name" value="Homeodomain-like"/>
    <property type="match status" value="1"/>
</dbReference>
<dbReference type="CDD" id="cd05013">
    <property type="entry name" value="SIS_RpiR"/>
    <property type="match status" value="1"/>
</dbReference>
<dbReference type="Pfam" id="PF01418">
    <property type="entry name" value="HTH_6"/>
    <property type="match status" value="1"/>
</dbReference>
<comment type="caution">
    <text evidence="5">The sequence shown here is derived from an EMBL/GenBank/DDBJ whole genome shotgun (WGS) entry which is preliminary data.</text>
</comment>
<dbReference type="Proteomes" id="UP001073227">
    <property type="component" value="Unassembled WGS sequence"/>
</dbReference>
<evidence type="ECO:0000313" key="6">
    <source>
        <dbReference type="Proteomes" id="UP001073227"/>
    </source>
</evidence>
<evidence type="ECO:0000313" key="5">
    <source>
        <dbReference type="EMBL" id="MCY0150397.1"/>
    </source>
</evidence>
<reference evidence="5" key="1">
    <citation type="submission" date="2022-10" db="EMBL/GenBank/DDBJ databases">
        <title>Hoeflea sp. G2-23, isolated from marine algae.</title>
        <authorList>
            <person name="Kristyanto S."/>
            <person name="Kim J.M."/>
            <person name="Jeon C.O."/>
        </authorList>
    </citation>
    <scope>NUCLEOTIDE SEQUENCE</scope>
    <source>
        <strain evidence="5">G2-23</strain>
    </source>
</reference>
<evidence type="ECO:0000256" key="1">
    <source>
        <dbReference type="ARBA" id="ARBA00023015"/>
    </source>
</evidence>
<keyword evidence="2" id="KW-0238">DNA-binding</keyword>
<dbReference type="InterPro" id="IPR000281">
    <property type="entry name" value="HTH_RpiR"/>
</dbReference>
<dbReference type="PROSITE" id="PS51071">
    <property type="entry name" value="HTH_RPIR"/>
    <property type="match status" value="1"/>
</dbReference>
<gene>
    <name evidence="5" type="ORF">OEG84_22490</name>
</gene>
<dbReference type="InterPro" id="IPR009057">
    <property type="entry name" value="Homeodomain-like_sf"/>
</dbReference>
<keyword evidence="1" id="KW-0805">Transcription regulation</keyword>
<evidence type="ECO:0000256" key="2">
    <source>
        <dbReference type="ARBA" id="ARBA00023125"/>
    </source>
</evidence>
<keyword evidence="6" id="KW-1185">Reference proteome</keyword>
<organism evidence="5 6">
    <name type="scientific">Hoeflea algicola</name>
    <dbReference type="NCBI Taxonomy" id="2983763"/>
    <lineage>
        <taxon>Bacteria</taxon>
        <taxon>Pseudomonadati</taxon>
        <taxon>Pseudomonadota</taxon>
        <taxon>Alphaproteobacteria</taxon>
        <taxon>Hyphomicrobiales</taxon>
        <taxon>Rhizobiaceae</taxon>
        <taxon>Hoeflea</taxon>
    </lineage>
</organism>
<proteinExistence type="predicted"/>
<dbReference type="InterPro" id="IPR001347">
    <property type="entry name" value="SIS_dom"/>
</dbReference>
<dbReference type="InterPro" id="IPR035472">
    <property type="entry name" value="RpiR-like_SIS"/>
</dbReference>
<dbReference type="SUPFAM" id="SSF53697">
    <property type="entry name" value="SIS domain"/>
    <property type="match status" value="1"/>
</dbReference>
<dbReference type="InterPro" id="IPR047640">
    <property type="entry name" value="RpiR-like"/>
</dbReference>
<evidence type="ECO:0000259" key="4">
    <source>
        <dbReference type="PROSITE" id="PS51071"/>
    </source>
</evidence>
<dbReference type="Gene3D" id="1.10.10.10">
    <property type="entry name" value="Winged helix-like DNA-binding domain superfamily/Winged helix DNA-binding domain"/>
    <property type="match status" value="1"/>
</dbReference>
<accession>A0ABT3ZF21</accession>